<sequence length="128" mass="14149">MTSFISSTSTKLSSSNISELRNKRKFLLSNLLPVTLYLYGFTITVHCFEISAGDINLGDECDDVFETVFVVRDSDRGVDSKEKNEPELKGQVTLDAVMLMIDGVIDVFAFLGCFTVMLSEVVSENGCE</sequence>
<evidence type="ECO:0000313" key="2">
    <source>
        <dbReference type="Proteomes" id="UP001154114"/>
    </source>
</evidence>
<dbReference type="Proteomes" id="UP001154114">
    <property type="component" value="Chromosome 24"/>
</dbReference>
<proteinExistence type="predicted"/>
<gene>
    <name evidence="1" type="ORF">CINC_LOCUS7945</name>
</gene>
<name>A0A9P0FWA9_CHRIL</name>
<keyword evidence="2" id="KW-1185">Reference proteome</keyword>
<evidence type="ECO:0000313" key="1">
    <source>
        <dbReference type="EMBL" id="CAH0597869.1"/>
    </source>
</evidence>
<protein>
    <submittedName>
        <fullName evidence="1">Uncharacterized protein</fullName>
    </submittedName>
</protein>
<reference evidence="1" key="1">
    <citation type="submission" date="2021-12" db="EMBL/GenBank/DDBJ databases">
        <authorList>
            <person name="King R."/>
        </authorList>
    </citation>
    <scope>NUCLEOTIDE SEQUENCE</scope>
</reference>
<organism evidence="1 2">
    <name type="scientific">Chrysodeixis includens</name>
    <name type="common">Soybean looper</name>
    <name type="synonym">Pseudoplusia includens</name>
    <dbReference type="NCBI Taxonomy" id="689277"/>
    <lineage>
        <taxon>Eukaryota</taxon>
        <taxon>Metazoa</taxon>
        <taxon>Ecdysozoa</taxon>
        <taxon>Arthropoda</taxon>
        <taxon>Hexapoda</taxon>
        <taxon>Insecta</taxon>
        <taxon>Pterygota</taxon>
        <taxon>Neoptera</taxon>
        <taxon>Endopterygota</taxon>
        <taxon>Lepidoptera</taxon>
        <taxon>Glossata</taxon>
        <taxon>Ditrysia</taxon>
        <taxon>Noctuoidea</taxon>
        <taxon>Noctuidae</taxon>
        <taxon>Plusiinae</taxon>
        <taxon>Chrysodeixis</taxon>
    </lineage>
</organism>
<dbReference type="EMBL" id="LR824027">
    <property type="protein sequence ID" value="CAH0597869.1"/>
    <property type="molecule type" value="Genomic_DNA"/>
</dbReference>
<dbReference type="AlphaFoldDB" id="A0A9P0FWA9"/>
<accession>A0A9P0FWA9</accession>